<feature type="modified residue" description="4-aspartylphosphate" evidence="2">
    <location>
        <position position="67"/>
    </location>
</feature>
<dbReference type="EC" id="3.1.3.3" evidence="4"/>
<dbReference type="PANTHER" id="PTHR43156">
    <property type="entry name" value="STAGE II SPORULATION PROTEIN E-RELATED"/>
    <property type="match status" value="1"/>
</dbReference>
<evidence type="ECO:0000259" key="3">
    <source>
        <dbReference type="PROSITE" id="PS50110"/>
    </source>
</evidence>
<dbReference type="Pfam" id="PF00072">
    <property type="entry name" value="Response_reg"/>
    <property type="match status" value="1"/>
</dbReference>
<dbReference type="STRING" id="295108.HT99x_00172"/>
<proteinExistence type="predicted"/>
<dbReference type="EMBL" id="LKAJ01000001">
    <property type="protein sequence ID" value="KRG22634.1"/>
    <property type="molecule type" value="Genomic_DNA"/>
</dbReference>
<comment type="caution">
    <text evidence="4">The sequence shown here is derived from an EMBL/GenBank/DDBJ whole genome shotgun (WGS) entry which is preliminary data.</text>
</comment>
<dbReference type="Gene3D" id="3.60.40.10">
    <property type="entry name" value="PPM-type phosphatase domain"/>
    <property type="match status" value="1"/>
</dbReference>
<dbReference type="Pfam" id="PF07228">
    <property type="entry name" value="SpoIIE"/>
    <property type="match status" value="1"/>
</dbReference>
<dbReference type="SUPFAM" id="SSF52172">
    <property type="entry name" value="CheY-like"/>
    <property type="match status" value="1"/>
</dbReference>
<dbReference type="SMART" id="SM00331">
    <property type="entry name" value="PP2C_SIG"/>
    <property type="match status" value="1"/>
</dbReference>
<accession>A0A0Q9YYK6</accession>
<evidence type="ECO:0000256" key="1">
    <source>
        <dbReference type="ARBA" id="ARBA00022801"/>
    </source>
</evidence>
<dbReference type="AlphaFoldDB" id="A0A0Q9YYK6"/>
<sequence length="400" mass="44474">MGPAMENNEKSTKILIVDDEPDVEVLMKQRFRRQIRESKFELFFAHNGLEALDQLSKDLEIRLVISDINMPEMDGLTLLRNINEKFPAVIPIIVSAYGDMNNIRAAMNLGAFDFVTKPINFDDLNVTIDKTLTHIQNLLDAQKTRSRLDGILHELNVASEIQQSILPRNFISDTNIEMFAKMAAAKEIGGDFYDFFWLDDAKSKLAIVIADVSGKGVPAALFMTVSRTLIRAHAYNHLGSPGGCLTKVNSALQKDNTNVMFVTTFYGILDVNTGVLTYTNAGHNPSHIIRKGGQVETMKNIHGMALAVIEDLVYKEDQITLNIGDTLFLYTDGVTEAENPSGALLGDEKLIASLDQYRNLAPSELINTIRSDIITYANGWPQSDDITMLAIRYLAGKQTQ</sequence>
<dbReference type="InterPro" id="IPR036457">
    <property type="entry name" value="PPM-type-like_dom_sf"/>
</dbReference>
<dbReference type="InterPro" id="IPR011006">
    <property type="entry name" value="CheY-like_superfamily"/>
</dbReference>
<dbReference type="GO" id="GO:0000160">
    <property type="term" value="P:phosphorelay signal transduction system"/>
    <property type="evidence" value="ECO:0007669"/>
    <property type="project" value="InterPro"/>
</dbReference>
<dbReference type="InterPro" id="IPR052016">
    <property type="entry name" value="Bact_Sigma-Reg"/>
</dbReference>
<dbReference type="Gene3D" id="3.40.50.2300">
    <property type="match status" value="1"/>
</dbReference>
<dbReference type="CDD" id="cd17536">
    <property type="entry name" value="REC_YesN-like"/>
    <property type="match status" value="1"/>
</dbReference>
<reference evidence="4" key="1">
    <citation type="submission" date="2015-09" db="EMBL/GenBank/DDBJ databases">
        <title>Draft Genome Sequences of Two Novel Amoeba-resistant Intranuclear Bacteria, Candidatus Berkiella cookevillensis and Candidatus Berkiella aquae.</title>
        <authorList>
            <person name="Mehari Y.T."/>
            <person name="Arivett B.A."/>
            <person name="Farone A.L."/>
            <person name="Gunderson J.H."/>
            <person name="Farone M.B."/>
        </authorList>
    </citation>
    <scope>NUCLEOTIDE SEQUENCE [LARGE SCALE GENOMIC DNA]</scope>
    <source>
        <strain evidence="4">HT99</strain>
    </source>
</reference>
<dbReference type="SMART" id="SM00448">
    <property type="entry name" value="REC"/>
    <property type="match status" value="1"/>
</dbReference>
<dbReference type="SUPFAM" id="SSF81606">
    <property type="entry name" value="PP2C-like"/>
    <property type="match status" value="1"/>
</dbReference>
<evidence type="ECO:0000256" key="2">
    <source>
        <dbReference type="PROSITE-ProRule" id="PRU00169"/>
    </source>
</evidence>
<feature type="domain" description="Response regulatory" evidence="3">
    <location>
        <begin position="13"/>
        <end position="132"/>
    </location>
</feature>
<dbReference type="PANTHER" id="PTHR43156:SF2">
    <property type="entry name" value="STAGE II SPORULATION PROTEIN E"/>
    <property type="match status" value="1"/>
</dbReference>
<name>A0A0Q9YYK6_9GAMM</name>
<protein>
    <submittedName>
        <fullName evidence="4">Phosphoserine phosphatase RsbU</fullName>
        <ecNumber evidence="4">3.1.3.3</ecNumber>
    </submittedName>
</protein>
<organism evidence="4">
    <name type="scientific">Candidatus Berkiella aquae</name>
    <dbReference type="NCBI Taxonomy" id="295108"/>
    <lineage>
        <taxon>Bacteria</taxon>
        <taxon>Pseudomonadati</taxon>
        <taxon>Pseudomonadota</taxon>
        <taxon>Gammaproteobacteria</taxon>
        <taxon>Candidatus Berkiellales</taxon>
        <taxon>Candidatus Berkiellaceae</taxon>
        <taxon>Candidatus Berkiella</taxon>
    </lineage>
</organism>
<dbReference type="InterPro" id="IPR001932">
    <property type="entry name" value="PPM-type_phosphatase-like_dom"/>
</dbReference>
<dbReference type="GO" id="GO:0016791">
    <property type="term" value="F:phosphatase activity"/>
    <property type="evidence" value="ECO:0007669"/>
    <property type="project" value="TreeGrafter"/>
</dbReference>
<gene>
    <name evidence="4" type="primary">rsbU</name>
    <name evidence="4" type="ORF">HT99x_00172</name>
</gene>
<evidence type="ECO:0000313" key="4">
    <source>
        <dbReference type="EMBL" id="KRG22634.1"/>
    </source>
</evidence>
<dbReference type="InterPro" id="IPR001789">
    <property type="entry name" value="Sig_transdc_resp-reg_receiver"/>
</dbReference>
<keyword evidence="2" id="KW-0597">Phosphoprotein</keyword>
<dbReference type="PATRIC" id="fig|1590043.3.peg.175"/>
<dbReference type="PROSITE" id="PS50110">
    <property type="entry name" value="RESPONSE_REGULATORY"/>
    <property type="match status" value="1"/>
</dbReference>
<keyword evidence="1 4" id="KW-0378">Hydrolase</keyword>